<dbReference type="SUPFAM" id="SSF52047">
    <property type="entry name" value="RNI-like"/>
    <property type="match status" value="1"/>
</dbReference>
<protein>
    <recommendedName>
        <fullName evidence="1">F-box domain-containing protein</fullName>
    </recommendedName>
</protein>
<feature type="domain" description="F-box" evidence="1">
    <location>
        <begin position="172"/>
        <end position="226"/>
    </location>
</feature>
<proteinExistence type="predicted"/>
<comment type="caution">
    <text evidence="2">The sequence shown here is derived from an EMBL/GenBank/DDBJ whole genome shotgun (WGS) entry which is preliminary data.</text>
</comment>
<dbReference type="InterPro" id="IPR032675">
    <property type="entry name" value="LRR_dom_sf"/>
</dbReference>
<evidence type="ECO:0000313" key="3">
    <source>
        <dbReference type="Proteomes" id="UP000559027"/>
    </source>
</evidence>
<accession>A0A8H5D2B9</accession>
<dbReference type="InterPro" id="IPR036047">
    <property type="entry name" value="F-box-like_dom_sf"/>
</dbReference>
<dbReference type="Gene3D" id="3.80.10.10">
    <property type="entry name" value="Ribonuclease Inhibitor"/>
    <property type="match status" value="1"/>
</dbReference>
<dbReference type="Gene3D" id="1.20.1280.50">
    <property type="match status" value="1"/>
</dbReference>
<dbReference type="Proteomes" id="UP000559027">
    <property type="component" value="Unassembled WGS sequence"/>
</dbReference>
<name>A0A8H5D2B9_9AGAR</name>
<dbReference type="Pfam" id="PF12937">
    <property type="entry name" value="F-box-like"/>
    <property type="match status" value="1"/>
</dbReference>
<evidence type="ECO:0000313" key="2">
    <source>
        <dbReference type="EMBL" id="KAF5352399.1"/>
    </source>
</evidence>
<evidence type="ECO:0000259" key="1">
    <source>
        <dbReference type="Pfam" id="PF12937"/>
    </source>
</evidence>
<sequence>MLYTYTPIIAGPVSLSSGYSMPHKSQSAPPTPGVLPPSLNAPVDHLVQRLSEPSAMRSYLCTFPGSKLVDDLEEVLRRFPIRQLNSKIRTREEWLSVSKRIYSEIVLPWTPRSLSFQELHRYRWETKRRLAVIYLLEEVVQRLSPLLHIPLTDMITIARLDYSARFGRLFRINELPAEMMSTVFHYVVWSADDPQECNQSRLALGATCRLWRRLVVGDPTLWNTLSYRVDSPGQISFSKLMVERCGGAPIDIRLRDSSERPLSQEDMEEILAHLTSRRSQLRTLSVAVQEWEAGLTLLRWLQAIGLQNQSCNLKRLEVHRLGPPYVQLGPEHPPHSSRFGPLPLFGGALVPNLRYFAISGLHIDWTRTTLKNLTTLDIRRVPLDSAPDMDHFRDILLDCPELSRLVLHGAGPKWRPPAELHPPVTLPKLKSLILADFALNYAQFVLTILLAPELKELALYGFTGEDYTTLFEQLTGLFPKVRLLTMVSIELVPEEHGAQALVRLFASMPDVRFLQVSKISESFWDVFHFNPKTLLEYPESLNSSIPDPDHILFPHLNCLDVNYTPWDSLCKFLALRKQIGYGIDKVYIARMYWLELDTQEREYLRQLTHTLLPHSHPSKILDEEQSME</sequence>
<organism evidence="2 3">
    <name type="scientific">Leucocoprinus leucothites</name>
    <dbReference type="NCBI Taxonomy" id="201217"/>
    <lineage>
        <taxon>Eukaryota</taxon>
        <taxon>Fungi</taxon>
        <taxon>Dikarya</taxon>
        <taxon>Basidiomycota</taxon>
        <taxon>Agaricomycotina</taxon>
        <taxon>Agaricomycetes</taxon>
        <taxon>Agaricomycetidae</taxon>
        <taxon>Agaricales</taxon>
        <taxon>Agaricineae</taxon>
        <taxon>Agaricaceae</taxon>
        <taxon>Leucocoprinus</taxon>
    </lineage>
</organism>
<dbReference type="SUPFAM" id="SSF81383">
    <property type="entry name" value="F-box domain"/>
    <property type="match status" value="1"/>
</dbReference>
<gene>
    <name evidence="2" type="ORF">D9756_005944</name>
</gene>
<dbReference type="OrthoDB" id="3226575at2759"/>
<dbReference type="InterPro" id="IPR001810">
    <property type="entry name" value="F-box_dom"/>
</dbReference>
<dbReference type="EMBL" id="JAACJO010000011">
    <property type="protein sequence ID" value="KAF5352399.1"/>
    <property type="molecule type" value="Genomic_DNA"/>
</dbReference>
<keyword evidence="3" id="KW-1185">Reference proteome</keyword>
<dbReference type="AlphaFoldDB" id="A0A8H5D2B9"/>
<reference evidence="2 3" key="1">
    <citation type="journal article" date="2020" name="ISME J.">
        <title>Uncovering the hidden diversity of litter-decomposition mechanisms in mushroom-forming fungi.</title>
        <authorList>
            <person name="Floudas D."/>
            <person name="Bentzer J."/>
            <person name="Ahren D."/>
            <person name="Johansson T."/>
            <person name="Persson P."/>
            <person name="Tunlid A."/>
        </authorList>
    </citation>
    <scope>NUCLEOTIDE SEQUENCE [LARGE SCALE GENOMIC DNA]</scope>
    <source>
        <strain evidence="2 3">CBS 146.42</strain>
    </source>
</reference>